<proteinExistence type="predicted"/>
<gene>
    <name evidence="3" type="ORF">DPX16_19353</name>
</gene>
<protein>
    <submittedName>
        <fullName evidence="3">Teneurin-3</fullName>
    </submittedName>
</protein>
<evidence type="ECO:0000259" key="2">
    <source>
        <dbReference type="Pfam" id="PF06484"/>
    </source>
</evidence>
<keyword evidence="4" id="KW-1185">Reference proteome</keyword>
<sequence>MFSPFSVTPDGRASNLVKSLPLDHHKGSGTKSGERGTQTDRQLEKSKLEQTEAREKRRKGRTQHECNMEVKERRPYCSLSRSRRERGRDWEREGDREEGEGYREGPGNRRHTGSSSVLTQKSYSSSETLKAFDQHPSTQGLYGHRMPDMVPRDTEEYRAPGQSLSLRQLGICGPAPRRGLSFCAETGLSHHTQLSGADHIQNAGGISPDCDMLWVKSHRRDSRLSSRSNSALTLTDTEQDNKSDQENDGFVKVTHIGVRIHRVLLGLRTNATVDEEGPTGLKCKLVCVENPNALWIRECL</sequence>
<dbReference type="InterPro" id="IPR009471">
    <property type="entry name" value="Ten_N"/>
</dbReference>
<feature type="compositionally biased region" description="Basic and acidic residues" evidence="1">
    <location>
        <begin position="86"/>
        <end position="107"/>
    </location>
</feature>
<feature type="compositionally biased region" description="Basic and acidic residues" evidence="1">
    <location>
        <begin position="21"/>
        <end position="55"/>
    </location>
</feature>
<evidence type="ECO:0000313" key="4">
    <source>
        <dbReference type="Proteomes" id="UP000281406"/>
    </source>
</evidence>
<reference evidence="3 4" key="1">
    <citation type="submission" date="2018-10" db="EMBL/GenBank/DDBJ databases">
        <title>Genome assembly for a Yunnan-Guizhou Plateau 3E fish, Anabarilius grahami (Regan), and its evolutionary and genetic applications.</title>
        <authorList>
            <person name="Jiang W."/>
        </authorList>
    </citation>
    <scope>NUCLEOTIDE SEQUENCE [LARGE SCALE GENOMIC DNA]</scope>
    <source>
        <strain evidence="3">AG-KIZ</strain>
        <tissue evidence="3">Muscle</tissue>
    </source>
</reference>
<accession>A0A3N0Z120</accession>
<feature type="region of interest" description="Disordered" evidence="1">
    <location>
        <begin position="225"/>
        <end position="246"/>
    </location>
</feature>
<feature type="region of interest" description="Disordered" evidence="1">
    <location>
        <begin position="1"/>
        <end position="152"/>
    </location>
</feature>
<dbReference type="EMBL" id="RJVU01018281">
    <property type="protein sequence ID" value="ROL51834.1"/>
    <property type="molecule type" value="Genomic_DNA"/>
</dbReference>
<comment type="caution">
    <text evidence="3">The sequence shown here is derived from an EMBL/GenBank/DDBJ whole genome shotgun (WGS) entry which is preliminary data.</text>
</comment>
<evidence type="ECO:0000256" key="1">
    <source>
        <dbReference type="SAM" id="MobiDB-lite"/>
    </source>
</evidence>
<dbReference type="GO" id="GO:0016020">
    <property type="term" value="C:membrane"/>
    <property type="evidence" value="ECO:0007669"/>
    <property type="project" value="InterPro"/>
</dbReference>
<name>A0A3N0Z120_ANAGA</name>
<dbReference type="Pfam" id="PF06484">
    <property type="entry name" value="Ten_N"/>
    <property type="match status" value="1"/>
</dbReference>
<evidence type="ECO:0000313" key="3">
    <source>
        <dbReference type="EMBL" id="ROL51834.1"/>
    </source>
</evidence>
<feature type="compositionally biased region" description="Basic and acidic residues" evidence="1">
    <location>
        <begin position="62"/>
        <end position="75"/>
    </location>
</feature>
<dbReference type="OrthoDB" id="9932339at2759"/>
<organism evidence="3 4">
    <name type="scientific">Anabarilius grahami</name>
    <name type="common">Kanglang fish</name>
    <name type="synonym">Barilius grahami</name>
    <dbReference type="NCBI Taxonomy" id="495550"/>
    <lineage>
        <taxon>Eukaryota</taxon>
        <taxon>Metazoa</taxon>
        <taxon>Chordata</taxon>
        <taxon>Craniata</taxon>
        <taxon>Vertebrata</taxon>
        <taxon>Euteleostomi</taxon>
        <taxon>Actinopterygii</taxon>
        <taxon>Neopterygii</taxon>
        <taxon>Teleostei</taxon>
        <taxon>Ostariophysi</taxon>
        <taxon>Cypriniformes</taxon>
        <taxon>Xenocyprididae</taxon>
        <taxon>Xenocypridinae</taxon>
        <taxon>Xenocypridinae incertae sedis</taxon>
        <taxon>Anabarilius</taxon>
    </lineage>
</organism>
<dbReference type="AlphaFoldDB" id="A0A3N0Z120"/>
<feature type="domain" description="Teneurin N-terminal" evidence="2">
    <location>
        <begin position="114"/>
        <end position="254"/>
    </location>
</feature>
<dbReference type="GO" id="GO:0007165">
    <property type="term" value="P:signal transduction"/>
    <property type="evidence" value="ECO:0007669"/>
    <property type="project" value="InterPro"/>
</dbReference>
<dbReference type="Proteomes" id="UP000281406">
    <property type="component" value="Unassembled WGS sequence"/>
</dbReference>
<feature type="compositionally biased region" description="Polar residues" evidence="1">
    <location>
        <begin position="113"/>
        <end position="128"/>
    </location>
</feature>